<dbReference type="AlphaFoldDB" id="A0A7I9WFW1"/>
<name>A0A7I9WFW1_9MYCO</name>
<evidence type="ECO:0000259" key="4">
    <source>
        <dbReference type="PROSITE" id="PS51077"/>
    </source>
</evidence>
<evidence type="ECO:0000256" key="2">
    <source>
        <dbReference type="ARBA" id="ARBA00023125"/>
    </source>
</evidence>
<protein>
    <submittedName>
        <fullName evidence="6">IclR family transcriptional regulator</fullName>
    </submittedName>
</protein>
<keyword evidence="2" id="KW-0238">DNA-binding</keyword>
<evidence type="ECO:0000313" key="7">
    <source>
        <dbReference type="Proteomes" id="UP000465241"/>
    </source>
</evidence>
<dbReference type="EMBL" id="BLKT01000003">
    <property type="protein sequence ID" value="GFG56603.1"/>
    <property type="molecule type" value="Genomic_DNA"/>
</dbReference>
<dbReference type="GO" id="GO:0045892">
    <property type="term" value="P:negative regulation of DNA-templated transcription"/>
    <property type="evidence" value="ECO:0007669"/>
    <property type="project" value="TreeGrafter"/>
</dbReference>
<proteinExistence type="predicted"/>
<dbReference type="InterPro" id="IPR005471">
    <property type="entry name" value="Tscrpt_reg_IclR_N"/>
</dbReference>
<dbReference type="SUPFAM" id="SSF55781">
    <property type="entry name" value="GAF domain-like"/>
    <property type="match status" value="1"/>
</dbReference>
<sequence>MTKVEERQPVAAGTSNMLLRGLTVLEAVARSSSRRGIGVTEIAIETALDKSTASRILAFLRDAGYIRQDGYRRYRLTNKLSQLSAGYSDIEDLILVARPHLEELHAEFDEEIYLAVLDGGHMHFVDYIASTRVVRSNLSKSERLVHETAAGRAAIALLGSDERQRALTLSAAAANIEFSAADLAAIERELDEARDRGWAGHDAGDEVTRFAAPIVDSSGVPLAAMCISGPSFRVNPRSAEFSEAVVRAARQTSEEFGCSPAPSAANNT</sequence>
<dbReference type="Gene3D" id="3.30.450.40">
    <property type="match status" value="1"/>
</dbReference>
<dbReference type="SUPFAM" id="SSF46785">
    <property type="entry name" value="Winged helix' DNA-binding domain"/>
    <property type="match status" value="1"/>
</dbReference>
<evidence type="ECO:0000256" key="3">
    <source>
        <dbReference type="ARBA" id="ARBA00023163"/>
    </source>
</evidence>
<dbReference type="PANTHER" id="PTHR30136">
    <property type="entry name" value="HELIX-TURN-HELIX TRANSCRIPTIONAL REGULATOR, ICLR FAMILY"/>
    <property type="match status" value="1"/>
</dbReference>
<dbReference type="SMART" id="SM00346">
    <property type="entry name" value="HTH_ICLR"/>
    <property type="match status" value="1"/>
</dbReference>
<dbReference type="InterPro" id="IPR011991">
    <property type="entry name" value="ArsR-like_HTH"/>
</dbReference>
<dbReference type="Pfam" id="PF09339">
    <property type="entry name" value="HTH_IclR"/>
    <property type="match status" value="1"/>
</dbReference>
<dbReference type="RefSeq" id="WP_193488171.1">
    <property type="nucleotide sequence ID" value="NZ_BAAAMC010000028.1"/>
</dbReference>
<dbReference type="PROSITE" id="PS51078">
    <property type="entry name" value="ICLR_ED"/>
    <property type="match status" value="1"/>
</dbReference>
<keyword evidence="1" id="KW-0805">Transcription regulation</keyword>
<dbReference type="GO" id="GO:0003700">
    <property type="term" value="F:DNA-binding transcription factor activity"/>
    <property type="evidence" value="ECO:0007669"/>
    <property type="project" value="TreeGrafter"/>
</dbReference>
<dbReference type="InterPro" id="IPR029016">
    <property type="entry name" value="GAF-like_dom_sf"/>
</dbReference>
<keyword evidence="7" id="KW-1185">Reference proteome</keyword>
<dbReference type="InterPro" id="IPR036390">
    <property type="entry name" value="WH_DNA-bd_sf"/>
</dbReference>
<organism evidence="6 7">
    <name type="scientific">Mycolicibacterium murale</name>
    <dbReference type="NCBI Taxonomy" id="182220"/>
    <lineage>
        <taxon>Bacteria</taxon>
        <taxon>Bacillati</taxon>
        <taxon>Actinomycetota</taxon>
        <taxon>Actinomycetes</taxon>
        <taxon>Mycobacteriales</taxon>
        <taxon>Mycobacteriaceae</taxon>
        <taxon>Mycolicibacterium</taxon>
    </lineage>
</organism>
<evidence type="ECO:0000256" key="1">
    <source>
        <dbReference type="ARBA" id="ARBA00023015"/>
    </source>
</evidence>
<dbReference type="InterPro" id="IPR050707">
    <property type="entry name" value="HTH_MetabolicPath_Reg"/>
</dbReference>
<reference evidence="6 7" key="1">
    <citation type="journal article" date="2019" name="Emerg. Microbes Infect.">
        <title>Comprehensive subspecies identification of 175 nontuberculous mycobacteria species based on 7547 genomic profiles.</title>
        <authorList>
            <person name="Matsumoto Y."/>
            <person name="Kinjo T."/>
            <person name="Motooka D."/>
            <person name="Nabeya D."/>
            <person name="Jung N."/>
            <person name="Uechi K."/>
            <person name="Horii T."/>
            <person name="Iida T."/>
            <person name="Fujita J."/>
            <person name="Nakamura S."/>
        </authorList>
    </citation>
    <scope>NUCLEOTIDE SEQUENCE [LARGE SCALE GENOMIC DNA]</scope>
    <source>
        <strain evidence="6 7">JCM 13392</strain>
    </source>
</reference>
<feature type="domain" description="HTH iclR-type" evidence="4">
    <location>
        <begin position="15"/>
        <end position="78"/>
    </location>
</feature>
<dbReference type="Gene3D" id="1.10.10.10">
    <property type="entry name" value="Winged helix-like DNA-binding domain superfamily/Winged helix DNA-binding domain"/>
    <property type="match status" value="1"/>
</dbReference>
<dbReference type="InterPro" id="IPR014757">
    <property type="entry name" value="Tscrpt_reg_IclR_C"/>
</dbReference>
<evidence type="ECO:0000259" key="5">
    <source>
        <dbReference type="PROSITE" id="PS51078"/>
    </source>
</evidence>
<dbReference type="GO" id="GO:0003677">
    <property type="term" value="F:DNA binding"/>
    <property type="evidence" value="ECO:0007669"/>
    <property type="project" value="UniProtKB-KW"/>
</dbReference>
<comment type="caution">
    <text evidence="6">The sequence shown here is derived from an EMBL/GenBank/DDBJ whole genome shotgun (WGS) entry which is preliminary data.</text>
</comment>
<accession>A0A7I9WFW1</accession>
<evidence type="ECO:0000313" key="6">
    <source>
        <dbReference type="EMBL" id="GFG56603.1"/>
    </source>
</evidence>
<dbReference type="Pfam" id="PF01614">
    <property type="entry name" value="IclR_C"/>
    <property type="match status" value="1"/>
</dbReference>
<dbReference type="Proteomes" id="UP000465241">
    <property type="component" value="Unassembled WGS sequence"/>
</dbReference>
<feature type="domain" description="IclR-ED" evidence="5">
    <location>
        <begin position="79"/>
        <end position="258"/>
    </location>
</feature>
<dbReference type="CDD" id="cd00090">
    <property type="entry name" value="HTH_ARSR"/>
    <property type="match status" value="1"/>
</dbReference>
<dbReference type="InterPro" id="IPR036388">
    <property type="entry name" value="WH-like_DNA-bd_sf"/>
</dbReference>
<gene>
    <name evidence="6" type="primary">pcaR</name>
    <name evidence="6" type="ORF">MMUR_07390</name>
</gene>
<dbReference type="PROSITE" id="PS51077">
    <property type="entry name" value="HTH_ICLR"/>
    <property type="match status" value="1"/>
</dbReference>
<keyword evidence="3" id="KW-0804">Transcription</keyword>
<dbReference type="PANTHER" id="PTHR30136:SF24">
    <property type="entry name" value="HTH-TYPE TRANSCRIPTIONAL REPRESSOR ALLR"/>
    <property type="match status" value="1"/>
</dbReference>